<comment type="subcellular location">
    <subcellularLocation>
        <location evidence="1">Cell membrane</location>
        <topology evidence="1">Peripheral membrane protein</topology>
        <orientation evidence="1">Cytoplasmic side</orientation>
    </subcellularLocation>
</comment>
<dbReference type="GO" id="GO:0005886">
    <property type="term" value="C:plasma membrane"/>
    <property type="evidence" value="ECO:0007669"/>
    <property type="project" value="UniProtKB-SubCell"/>
</dbReference>
<keyword evidence="6" id="KW-0145">Chemotaxis</keyword>
<evidence type="ECO:0000256" key="6">
    <source>
        <dbReference type="ARBA" id="ARBA00022500"/>
    </source>
</evidence>
<gene>
    <name evidence="11" type="ordered locus">PSMK_21700</name>
</gene>
<evidence type="ECO:0000256" key="8">
    <source>
        <dbReference type="ARBA" id="ARBA00022927"/>
    </source>
</evidence>
<evidence type="ECO:0000256" key="3">
    <source>
        <dbReference type="ARBA" id="ARBA00020392"/>
    </source>
</evidence>
<dbReference type="InterPro" id="IPR053716">
    <property type="entry name" value="Flag_assembly_chemotaxis_eff"/>
</dbReference>
<dbReference type="Gene3D" id="1.10.287.1700">
    <property type="match status" value="1"/>
</dbReference>
<evidence type="ECO:0000256" key="10">
    <source>
        <dbReference type="ARBA" id="ARBA00023225"/>
    </source>
</evidence>
<keyword evidence="9" id="KW-0472">Membrane</keyword>
<evidence type="ECO:0000256" key="2">
    <source>
        <dbReference type="ARBA" id="ARBA00010004"/>
    </source>
</evidence>
<dbReference type="AlphaFoldDB" id="I0IGE1"/>
<dbReference type="EMBL" id="AP012338">
    <property type="protein sequence ID" value="BAM04329.1"/>
    <property type="molecule type" value="Genomic_DNA"/>
</dbReference>
<dbReference type="GO" id="GO:0009288">
    <property type="term" value="C:bacterial-type flagellum"/>
    <property type="evidence" value="ECO:0007669"/>
    <property type="project" value="InterPro"/>
</dbReference>
<keyword evidence="10" id="KW-1006">Bacterial flagellum protein export</keyword>
<dbReference type="GO" id="GO:0071973">
    <property type="term" value="P:bacterial-type flagellum-dependent cell motility"/>
    <property type="evidence" value="ECO:0007669"/>
    <property type="project" value="InterPro"/>
</dbReference>
<evidence type="ECO:0000256" key="5">
    <source>
        <dbReference type="ARBA" id="ARBA00022475"/>
    </source>
</evidence>
<keyword evidence="12" id="KW-1185">Reference proteome</keyword>
<dbReference type="STRING" id="1142394.PSMK_21700"/>
<evidence type="ECO:0000313" key="11">
    <source>
        <dbReference type="EMBL" id="BAM04329.1"/>
    </source>
</evidence>
<evidence type="ECO:0000313" key="12">
    <source>
        <dbReference type="Proteomes" id="UP000007881"/>
    </source>
</evidence>
<name>I0IGE1_PHYMF</name>
<keyword evidence="4" id="KW-0813">Transport</keyword>
<reference evidence="11 12" key="1">
    <citation type="submission" date="2012-02" db="EMBL/GenBank/DDBJ databases">
        <title>Complete genome sequence of Phycisphaera mikurensis NBRC 102666.</title>
        <authorList>
            <person name="Ankai A."/>
            <person name="Hosoyama A."/>
            <person name="Terui Y."/>
            <person name="Sekine M."/>
            <person name="Fukai R."/>
            <person name="Kato Y."/>
            <person name="Nakamura S."/>
            <person name="Yamada-Narita S."/>
            <person name="Kawakoshi A."/>
            <person name="Fukunaga Y."/>
            <person name="Yamazaki S."/>
            <person name="Fujita N."/>
        </authorList>
    </citation>
    <scope>NUCLEOTIDE SEQUENCE [LARGE SCALE GENOMIC DNA]</scope>
    <source>
        <strain evidence="12">NBRC 102666 / KCTC 22515 / FYK2301M01</strain>
    </source>
</reference>
<dbReference type="Pfam" id="PF02050">
    <property type="entry name" value="FliJ"/>
    <property type="match status" value="1"/>
</dbReference>
<protein>
    <recommendedName>
        <fullName evidence="3">Flagellar FliJ protein</fullName>
    </recommendedName>
</protein>
<dbReference type="GO" id="GO:0015031">
    <property type="term" value="P:protein transport"/>
    <property type="evidence" value="ECO:0007669"/>
    <property type="project" value="UniProtKB-KW"/>
</dbReference>
<dbReference type="RefSeq" id="WP_014437547.1">
    <property type="nucleotide sequence ID" value="NC_017080.1"/>
</dbReference>
<keyword evidence="8" id="KW-0653">Protein transport</keyword>
<evidence type="ECO:0000256" key="4">
    <source>
        <dbReference type="ARBA" id="ARBA00022448"/>
    </source>
</evidence>
<dbReference type="InterPro" id="IPR012823">
    <property type="entry name" value="Flagell_FliJ"/>
</dbReference>
<proteinExistence type="inferred from homology"/>
<sequence length="160" mass="17598">MAAPSTRYHAALTAASAAETSAQQAVARTLRLRMILMDELRRMQETLDASKRKLGESLLGRVDLGAVGAVARYCGDTAGRGRELVGRLAQLERELAGGRVKLNEAVRRRRSLELLAEQELRARRRARERSEEAALDDLSATRFFQERLSGRRGVLAGAPA</sequence>
<accession>I0IGE1</accession>
<comment type="similarity">
    <text evidence="2">Belongs to the FliJ family.</text>
</comment>
<keyword evidence="7" id="KW-1005">Bacterial flagellum biogenesis</keyword>
<keyword evidence="5" id="KW-1003">Cell membrane</keyword>
<dbReference type="GO" id="GO:0006935">
    <property type="term" value="P:chemotaxis"/>
    <property type="evidence" value="ECO:0007669"/>
    <property type="project" value="UniProtKB-KW"/>
</dbReference>
<dbReference type="GO" id="GO:0044781">
    <property type="term" value="P:bacterial-type flagellum organization"/>
    <property type="evidence" value="ECO:0007669"/>
    <property type="project" value="UniProtKB-KW"/>
</dbReference>
<dbReference type="HOGENOM" id="CLU_1650548_0_0_0"/>
<dbReference type="OrthoDB" id="9987566at2"/>
<evidence type="ECO:0000256" key="7">
    <source>
        <dbReference type="ARBA" id="ARBA00022795"/>
    </source>
</evidence>
<dbReference type="KEGG" id="phm:PSMK_21700"/>
<organism evidence="11 12">
    <name type="scientific">Phycisphaera mikurensis (strain NBRC 102666 / KCTC 22515 / FYK2301M01)</name>
    <dbReference type="NCBI Taxonomy" id="1142394"/>
    <lineage>
        <taxon>Bacteria</taxon>
        <taxon>Pseudomonadati</taxon>
        <taxon>Planctomycetota</taxon>
        <taxon>Phycisphaerae</taxon>
        <taxon>Phycisphaerales</taxon>
        <taxon>Phycisphaeraceae</taxon>
        <taxon>Phycisphaera</taxon>
    </lineage>
</organism>
<evidence type="ECO:0000256" key="9">
    <source>
        <dbReference type="ARBA" id="ARBA00023136"/>
    </source>
</evidence>
<dbReference type="Proteomes" id="UP000007881">
    <property type="component" value="Chromosome"/>
</dbReference>
<evidence type="ECO:0000256" key="1">
    <source>
        <dbReference type="ARBA" id="ARBA00004413"/>
    </source>
</evidence>